<dbReference type="NCBIfam" id="TIGR03508">
    <property type="entry name" value="decahem_SO"/>
    <property type="match status" value="1"/>
</dbReference>
<accession>A0ABX2EQW5</accession>
<dbReference type="InterPro" id="IPR009056">
    <property type="entry name" value="Cyt_c-like_dom"/>
</dbReference>
<keyword evidence="8" id="KW-1185">Reference proteome</keyword>
<evidence type="ECO:0000256" key="3">
    <source>
        <dbReference type="ARBA" id="ARBA00023004"/>
    </source>
</evidence>
<evidence type="ECO:0000256" key="1">
    <source>
        <dbReference type="ARBA" id="ARBA00022723"/>
    </source>
</evidence>
<keyword evidence="1 4" id="KW-0479">Metal-binding</keyword>
<dbReference type="InterPro" id="IPR010177">
    <property type="entry name" value="Paired_CXXCH_1"/>
</dbReference>
<keyword evidence="2 5" id="KW-0732">Signal</keyword>
<evidence type="ECO:0000256" key="4">
    <source>
        <dbReference type="PROSITE-ProRule" id="PRU00433"/>
    </source>
</evidence>
<evidence type="ECO:0000259" key="6">
    <source>
        <dbReference type="PROSITE" id="PS51007"/>
    </source>
</evidence>
<proteinExistence type="predicted"/>
<dbReference type="Proteomes" id="UP000737171">
    <property type="component" value="Unassembled WGS sequence"/>
</dbReference>
<feature type="chain" id="PRO_5045854324" evidence="5">
    <location>
        <begin position="22"/>
        <end position="320"/>
    </location>
</feature>
<evidence type="ECO:0000313" key="8">
    <source>
        <dbReference type="Proteomes" id="UP000737171"/>
    </source>
</evidence>
<protein>
    <submittedName>
        <fullName evidence="7">DmsE family decaheme c-type cytochrome</fullName>
    </submittedName>
</protein>
<dbReference type="RefSeq" id="WP_173131532.1">
    <property type="nucleotide sequence ID" value="NZ_JABRWJ010000010.1"/>
</dbReference>
<dbReference type="PANTHER" id="PTHR35038:SF6">
    <property type="entry name" value="SURFACE LOCALIZED DECAHEME CYTOCHROME C LIPOPROTEIN"/>
    <property type="match status" value="1"/>
</dbReference>
<dbReference type="InterPro" id="IPR020015">
    <property type="entry name" value="Decahaem_cyt-c_DmsE"/>
</dbReference>
<dbReference type="Gene3D" id="3.90.10.10">
    <property type="entry name" value="Cytochrome C3"/>
    <property type="match status" value="1"/>
</dbReference>
<dbReference type="EMBL" id="JABRWJ010000010">
    <property type="protein sequence ID" value="NRF71074.1"/>
    <property type="molecule type" value="Genomic_DNA"/>
</dbReference>
<name>A0ABX2EQW5_9BURK</name>
<feature type="signal peptide" evidence="5">
    <location>
        <begin position="1"/>
        <end position="21"/>
    </location>
</feature>
<feature type="domain" description="Cytochrome c" evidence="6">
    <location>
        <begin position="285"/>
        <end position="320"/>
    </location>
</feature>
<reference evidence="7 8" key="1">
    <citation type="submission" date="2020-05" db="EMBL/GenBank/DDBJ databases">
        <title>Aquincola sp. isolate from soil.</title>
        <authorList>
            <person name="Han J."/>
            <person name="Kim D.-U."/>
        </authorList>
    </citation>
    <scope>NUCLEOTIDE SEQUENCE [LARGE SCALE GENOMIC DNA]</scope>
    <source>
        <strain evidence="7 8">S2</strain>
    </source>
</reference>
<dbReference type="InterPro" id="IPR053875">
    <property type="entry name" value="Cytochrom_c_NrfB-like_dom"/>
</dbReference>
<evidence type="ECO:0000256" key="5">
    <source>
        <dbReference type="SAM" id="SignalP"/>
    </source>
</evidence>
<dbReference type="PANTHER" id="PTHR35038">
    <property type="entry name" value="DISSIMILATORY SULFITE REDUCTASE SIRA"/>
    <property type="match status" value="1"/>
</dbReference>
<dbReference type="InterPro" id="IPR036280">
    <property type="entry name" value="Multihaem_cyt_sf"/>
</dbReference>
<keyword evidence="4" id="KW-0349">Heme</keyword>
<dbReference type="InterPro" id="IPR051829">
    <property type="entry name" value="Multiheme_Cytochr_ET"/>
</dbReference>
<gene>
    <name evidence="7" type="ORF">HLB44_29130</name>
</gene>
<dbReference type="PROSITE" id="PS51007">
    <property type="entry name" value="CYTC"/>
    <property type="match status" value="1"/>
</dbReference>
<sequence>MILLRRFITLLLLALGLTAHAADWTRHDTEYSPKGADTCLKCHDADSDTDTFTAAAIFKGKHAQRGNAHAPFGPGGLQCEACHGPGGRHSAGGSKKKLTTNSFKPDSFLPVAERNAACLACHQGEQRSAWHAGAHARSDVACTDCHKLHTGNDAVRTKASQPEVCFTCHKQQRADFHKTSAHPVKAGRMACSDCHDTHNAGSATAMLKRPTVTQTCQSCHADKRGPFLWEHAPAAEDCTQCHNAHGSVRNALLTKSPPLLCQQCHSVAGHPAVARTGAALPAASGGTAAGGSVFLLAGSCTNCHSQVHGSNHPAGTKLLR</sequence>
<dbReference type="SUPFAM" id="SSF48695">
    <property type="entry name" value="Multiheme cytochromes"/>
    <property type="match status" value="1"/>
</dbReference>
<dbReference type="Pfam" id="PF22678">
    <property type="entry name" value="Cytochrom_c_NrfB-like"/>
    <property type="match status" value="1"/>
</dbReference>
<evidence type="ECO:0000313" key="7">
    <source>
        <dbReference type="EMBL" id="NRF71074.1"/>
    </source>
</evidence>
<evidence type="ECO:0000256" key="2">
    <source>
        <dbReference type="ARBA" id="ARBA00022729"/>
    </source>
</evidence>
<dbReference type="Pfam" id="PF09699">
    <property type="entry name" value="Paired_CXXCH_1"/>
    <property type="match status" value="2"/>
</dbReference>
<dbReference type="NCBIfam" id="TIGR01905">
    <property type="entry name" value="paired_CXXCH_1"/>
    <property type="match status" value="2"/>
</dbReference>
<organism evidence="7 8">
    <name type="scientific">Pseudaquabacterium terrae</name>
    <dbReference type="NCBI Taxonomy" id="2732868"/>
    <lineage>
        <taxon>Bacteria</taxon>
        <taxon>Pseudomonadati</taxon>
        <taxon>Pseudomonadota</taxon>
        <taxon>Betaproteobacteria</taxon>
        <taxon>Burkholderiales</taxon>
        <taxon>Sphaerotilaceae</taxon>
        <taxon>Pseudaquabacterium</taxon>
    </lineage>
</organism>
<comment type="caution">
    <text evidence="7">The sequence shown here is derived from an EMBL/GenBank/DDBJ whole genome shotgun (WGS) entry which is preliminary data.</text>
</comment>
<keyword evidence="3 4" id="KW-0408">Iron</keyword>
<dbReference type="Gene3D" id="1.10.1130.10">
    <property type="entry name" value="Flavocytochrome C3, Chain A"/>
    <property type="match status" value="1"/>
</dbReference>